<dbReference type="KEGG" id="muc:MuYL_2346"/>
<sequence length="486" mass="53733">MKTCKILITCAFLFCVKINAAAQSPSDISEKIRRVEQNLLPNIQTGNEGPMTIQDRMAFYKVHGVSIAVIHNYKLEWAKGYGYADDSLKLAVTPQTLFQAASISKSINSVGVLKLVQDKKIDLYTDINTYLTTWKFPYDSLSKNKKITVANLLSHTGGLTVHGFGGYEKGEPLPTIPEILDGKKPANSDAVRSMYAPGIKSEYSGGGITISQQIVMDVTHQPYDKFMYDNVLKPLGMTSSTYAQPPVNNKPWLLATAYRDNGKALKGKYHIYPEQAAAGLWTNPTDLSKYIIETQLALKGTSKKVLDQQTTRLRLTPYIDKNAALGVFIDSLQDGVKYFEHGGANEGFRCQYYGRMEGGNGVVVMVNSDNGNIMSEIVNSVANVYDFKGLNRSKVRKEVAVADTTLQKYTGKYELAPGFILTVTREGNSLFGQATGQGKIQLYAESNNKFFLKVVDAEVEFVKDDKGQITKAVLYQNGIHDAKKIE</sequence>
<gene>
    <name evidence="4" type="ORF">MuYL_2346</name>
</gene>
<dbReference type="Gene3D" id="3.40.710.10">
    <property type="entry name" value="DD-peptidase/beta-lactamase superfamily"/>
    <property type="match status" value="1"/>
</dbReference>
<dbReference type="OrthoDB" id="9797709at2"/>
<evidence type="ECO:0000256" key="1">
    <source>
        <dbReference type="SAM" id="SignalP"/>
    </source>
</evidence>
<dbReference type="Pfam" id="PF00144">
    <property type="entry name" value="Beta-lactamase"/>
    <property type="match status" value="1"/>
</dbReference>
<dbReference type="Pfam" id="PF11954">
    <property type="entry name" value="DUF3471"/>
    <property type="match status" value="1"/>
</dbReference>
<protein>
    <submittedName>
        <fullName evidence="4">CubicO group peptidase, beta-lactamase class C family</fullName>
    </submittedName>
</protein>
<organism evidence="4 5">
    <name type="scientific">Mucilaginibacter xinganensis</name>
    <dbReference type="NCBI Taxonomy" id="1234841"/>
    <lineage>
        <taxon>Bacteria</taxon>
        <taxon>Pseudomonadati</taxon>
        <taxon>Bacteroidota</taxon>
        <taxon>Sphingobacteriia</taxon>
        <taxon>Sphingobacteriales</taxon>
        <taxon>Sphingobacteriaceae</taxon>
        <taxon>Mucilaginibacter</taxon>
    </lineage>
</organism>
<feature type="signal peptide" evidence="1">
    <location>
        <begin position="1"/>
        <end position="22"/>
    </location>
</feature>
<accession>A0A223NWJ5</accession>
<reference evidence="4 5" key="1">
    <citation type="submission" date="2017-08" db="EMBL/GenBank/DDBJ databases">
        <title>Complete genome sequence of Mucilaginibacter sp. strain BJC16-A31.</title>
        <authorList>
            <consortium name="Henan University of Science and Technology"/>
            <person name="You X."/>
        </authorList>
    </citation>
    <scope>NUCLEOTIDE SEQUENCE [LARGE SCALE GENOMIC DNA]</scope>
    <source>
        <strain evidence="4 5">BJC16-A31</strain>
    </source>
</reference>
<dbReference type="SUPFAM" id="SSF56601">
    <property type="entry name" value="beta-lactamase/transpeptidase-like"/>
    <property type="match status" value="1"/>
</dbReference>
<feature type="domain" description="Peptidase S12 Pab87-related C-terminal" evidence="3">
    <location>
        <begin position="396"/>
        <end position="475"/>
    </location>
</feature>
<dbReference type="InterPro" id="IPR012338">
    <property type="entry name" value="Beta-lactam/transpept-like"/>
</dbReference>
<keyword evidence="5" id="KW-1185">Reference proteome</keyword>
<keyword evidence="1" id="KW-0732">Signal</keyword>
<evidence type="ECO:0000313" key="5">
    <source>
        <dbReference type="Proteomes" id="UP000215002"/>
    </source>
</evidence>
<dbReference type="InterPro" id="IPR001466">
    <property type="entry name" value="Beta-lactam-related"/>
</dbReference>
<name>A0A223NWJ5_9SPHI</name>
<dbReference type="RefSeq" id="WP_094570609.1">
    <property type="nucleotide sequence ID" value="NZ_CP022743.1"/>
</dbReference>
<proteinExistence type="predicted"/>
<dbReference type="AlphaFoldDB" id="A0A223NWJ5"/>
<evidence type="ECO:0000259" key="3">
    <source>
        <dbReference type="Pfam" id="PF11954"/>
    </source>
</evidence>
<dbReference type="InterPro" id="IPR050491">
    <property type="entry name" value="AmpC-like"/>
</dbReference>
<dbReference type="PANTHER" id="PTHR46825:SF12">
    <property type="entry name" value="PENICILLIN-BINDING PROTEIN 4"/>
    <property type="match status" value="1"/>
</dbReference>
<dbReference type="PANTHER" id="PTHR46825">
    <property type="entry name" value="D-ALANYL-D-ALANINE-CARBOXYPEPTIDASE/ENDOPEPTIDASE AMPH"/>
    <property type="match status" value="1"/>
</dbReference>
<dbReference type="InterPro" id="IPR021860">
    <property type="entry name" value="Peptidase_S12_Pab87-rel_C"/>
</dbReference>
<dbReference type="EMBL" id="CP022743">
    <property type="protein sequence ID" value="ASU34235.1"/>
    <property type="molecule type" value="Genomic_DNA"/>
</dbReference>
<evidence type="ECO:0000313" key="4">
    <source>
        <dbReference type="EMBL" id="ASU34235.1"/>
    </source>
</evidence>
<evidence type="ECO:0000259" key="2">
    <source>
        <dbReference type="Pfam" id="PF00144"/>
    </source>
</evidence>
<feature type="domain" description="Beta-lactamase-related" evidence="2">
    <location>
        <begin position="52"/>
        <end position="371"/>
    </location>
</feature>
<feature type="chain" id="PRO_5013211379" evidence="1">
    <location>
        <begin position="23"/>
        <end position="486"/>
    </location>
</feature>
<dbReference type="Proteomes" id="UP000215002">
    <property type="component" value="Chromosome"/>
</dbReference>